<evidence type="ECO:0000256" key="1">
    <source>
        <dbReference type="SAM" id="MobiDB-lite"/>
    </source>
</evidence>
<organism evidence="2 3">
    <name type="scientific">Frigoriglobus tundricola</name>
    <dbReference type="NCBI Taxonomy" id="2774151"/>
    <lineage>
        <taxon>Bacteria</taxon>
        <taxon>Pseudomonadati</taxon>
        <taxon>Planctomycetota</taxon>
        <taxon>Planctomycetia</taxon>
        <taxon>Gemmatales</taxon>
        <taxon>Gemmataceae</taxon>
        <taxon>Frigoriglobus</taxon>
    </lineage>
</organism>
<dbReference type="KEGG" id="ftj:FTUN_3332"/>
<keyword evidence="3" id="KW-1185">Reference proteome</keyword>
<evidence type="ECO:0000313" key="2">
    <source>
        <dbReference type="EMBL" id="QJW95778.1"/>
    </source>
</evidence>
<dbReference type="Proteomes" id="UP000503447">
    <property type="component" value="Chromosome"/>
</dbReference>
<evidence type="ECO:0000313" key="3">
    <source>
        <dbReference type="Proteomes" id="UP000503447"/>
    </source>
</evidence>
<name>A0A6M5YP71_9BACT</name>
<feature type="region of interest" description="Disordered" evidence="1">
    <location>
        <begin position="1"/>
        <end position="23"/>
    </location>
</feature>
<dbReference type="EMBL" id="CP053452">
    <property type="protein sequence ID" value="QJW95778.1"/>
    <property type="molecule type" value="Genomic_DNA"/>
</dbReference>
<protein>
    <submittedName>
        <fullName evidence="2">Uncharacterized protein</fullName>
    </submittedName>
</protein>
<proteinExistence type="predicted"/>
<accession>A0A6M5YP71</accession>
<reference evidence="3" key="1">
    <citation type="submission" date="2020-05" db="EMBL/GenBank/DDBJ databases">
        <title>Frigoriglobus tundricola gen. nov., sp. nov., a psychrotolerant cellulolytic planctomycete of the family Gemmataceae with two divergent copies of 16S rRNA gene.</title>
        <authorList>
            <person name="Kulichevskaya I.S."/>
            <person name="Ivanova A.A."/>
            <person name="Naumoff D.G."/>
            <person name="Beletsky A.V."/>
            <person name="Rijpstra W.I.C."/>
            <person name="Sinninghe Damste J.S."/>
            <person name="Mardanov A.V."/>
            <person name="Ravin N.V."/>
            <person name="Dedysh S.N."/>
        </authorList>
    </citation>
    <scope>NUCLEOTIDE SEQUENCE [LARGE SCALE GENOMIC DNA]</scope>
    <source>
        <strain evidence="3">PL17</strain>
    </source>
</reference>
<sequence>MRFRDSARRRDFRGGHGDESEREESLYGVIKKFFPPQVAVAVLCG</sequence>
<dbReference type="AlphaFoldDB" id="A0A6M5YP71"/>
<gene>
    <name evidence="2" type="ORF">FTUN_3332</name>
</gene>